<proteinExistence type="predicted"/>
<organism evidence="1 2">
    <name type="scientific">Rhodopila globiformis</name>
    <name type="common">Rhodopseudomonas globiformis</name>
    <dbReference type="NCBI Taxonomy" id="1071"/>
    <lineage>
        <taxon>Bacteria</taxon>
        <taxon>Pseudomonadati</taxon>
        <taxon>Pseudomonadota</taxon>
        <taxon>Alphaproteobacteria</taxon>
        <taxon>Acetobacterales</taxon>
        <taxon>Acetobacteraceae</taxon>
        <taxon>Rhodopila</taxon>
    </lineage>
</organism>
<reference evidence="1 2" key="1">
    <citation type="journal article" date="2018" name="Arch. Microbiol.">
        <title>New insights into the metabolic potential of the phototrophic purple bacterium Rhodopila globiformis DSM 161(T) from its draft genome sequence and evidence for a vanadium-dependent nitrogenase.</title>
        <authorList>
            <person name="Imhoff J.F."/>
            <person name="Rahn T."/>
            <person name="Kunzel S."/>
            <person name="Neulinger S.C."/>
        </authorList>
    </citation>
    <scope>NUCLEOTIDE SEQUENCE [LARGE SCALE GENOMIC DNA]</scope>
    <source>
        <strain evidence="1 2">DSM 161</strain>
    </source>
</reference>
<name>A0A2S6N1C3_RHOGL</name>
<gene>
    <name evidence="1" type="ORF">CCS01_24440</name>
</gene>
<protein>
    <submittedName>
        <fullName evidence="1">Uncharacterized protein</fullName>
    </submittedName>
</protein>
<evidence type="ECO:0000313" key="1">
    <source>
        <dbReference type="EMBL" id="PPQ28399.1"/>
    </source>
</evidence>
<accession>A0A2S6N1C3</accession>
<dbReference type="Proteomes" id="UP000239724">
    <property type="component" value="Unassembled WGS sequence"/>
</dbReference>
<keyword evidence="2" id="KW-1185">Reference proteome</keyword>
<dbReference type="OrthoDB" id="7366417at2"/>
<dbReference type="RefSeq" id="WP_104521440.1">
    <property type="nucleotide sequence ID" value="NZ_NHRY01000244.1"/>
</dbReference>
<dbReference type="AlphaFoldDB" id="A0A2S6N1C3"/>
<sequence length="86" mass="9144">MTALAAPEITALLEEAQKRGLLGAKDRQMGGRFPSALVEAAQAATGITEATDLLTYALVKVTFEDNYGRKLLELEGTVPPGTFGDY</sequence>
<evidence type="ECO:0000313" key="2">
    <source>
        <dbReference type="Proteomes" id="UP000239724"/>
    </source>
</evidence>
<comment type="caution">
    <text evidence="1">The sequence shown here is derived from an EMBL/GenBank/DDBJ whole genome shotgun (WGS) entry which is preliminary data.</text>
</comment>
<dbReference type="EMBL" id="NHRY01000244">
    <property type="protein sequence ID" value="PPQ28399.1"/>
    <property type="molecule type" value="Genomic_DNA"/>
</dbReference>